<dbReference type="OrthoDB" id="9796076at2"/>
<dbReference type="PROSITE" id="PS50801">
    <property type="entry name" value="STAS"/>
    <property type="match status" value="1"/>
</dbReference>
<dbReference type="SUPFAM" id="SSF52091">
    <property type="entry name" value="SpoIIaa-like"/>
    <property type="match status" value="1"/>
</dbReference>
<dbReference type="InterPro" id="IPR036513">
    <property type="entry name" value="STAS_dom_sf"/>
</dbReference>
<organism evidence="2 3">
    <name type="scientific">Roseicyclus mahoneyensis</name>
    <dbReference type="NCBI Taxonomy" id="164332"/>
    <lineage>
        <taxon>Bacteria</taxon>
        <taxon>Pseudomonadati</taxon>
        <taxon>Pseudomonadota</taxon>
        <taxon>Alphaproteobacteria</taxon>
        <taxon>Rhodobacterales</taxon>
        <taxon>Roseobacteraceae</taxon>
        <taxon>Roseicyclus</taxon>
    </lineage>
</organism>
<dbReference type="InterPro" id="IPR002645">
    <property type="entry name" value="STAS_dom"/>
</dbReference>
<evidence type="ECO:0000313" key="3">
    <source>
        <dbReference type="Proteomes" id="UP000245708"/>
    </source>
</evidence>
<evidence type="ECO:0000259" key="1">
    <source>
        <dbReference type="PROSITE" id="PS50801"/>
    </source>
</evidence>
<dbReference type="Gene3D" id="3.30.750.24">
    <property type="entry name" value="STAS domain"/>
    <property type="match status" value="1"/>
</dbReference>
<dbReference type="CDD" id="cd07043">
    <property type="entry name" value="STAS_anti-anti-sigma_factors"/>
    <property type="match status" value="1"/>
</dbReference>
<dbReference type="Pfam" id="PF01740">
    <property type="entry name" value="STAS"/>
    <property type="match status" value="1"/>
</dbReference>
<reference evidence="2 3" key="1">
    <citation type="submission" date="2018-05" db="EMBL/GenBank/DDBJ databases">
        <title>Genomic Encyclopedia of Type Strains, Phase IV (KMG-IV): sequencing the most valuable type-strain genomes for metagenomic binning, comparative biology and taxonomic classification.</title>
        <authorList>
            <person name="Goeker M."/>
        </authorList>
    </citation>
    <scope>NUCLEOTIDE SEQUENCE [LARGE SCALE GENOMIC DNA]</scope>
    <source>
        <strain evidence="2 3">DSM 16097</strain>
    </source>
</reference>
<name>A0A316GG99_9RHOB</name>
<dbReference type="AlphaFoldDB" id="A0A316GG99"/>
<proteinExistence type="predicted"/>
<dbReference type="RefSeq" id="WP_109668259.1">
    <property type="nucleotide sequence ID" value="NZ_QGGW01000005.1"/>
</dbReference>
<dbReference type="PANTHER" id="PTHR33495">
    <property type="entry name" value="ANTI-SIGMA FACTOR ANTAGONIST TM_1081-RELATED-RELATED"/>
    <property type="match status" value="1"/>
</dbReference>
<dbReference type="GO" id="GO:0043856">
    <property type="term" value="F:anti-sigma factor antagonist activity"/>
    <property type="evidence" value="ECO:0007669"/>
    <property type="project" value="TreeGrafter"/>
</dbReference>
<dbReference type="Proteomes" id="UP000245708">
    <property type="component" value="Unassembled WGS sequence"/>
</dbReference>
<sequence length="114" mass="12056">MKMSFEARGALGLLHVDEARLDASVAIQFKDRFRDLTEAVGGDVILDLSRVEFLDSSGLGAVVAARKLLGAGRVLELSGLTPAVAKVMTLTRMHTVFPIHADLDAALASRVGAP</sequence>
<accession>A0A316GG99</accession>
<dbReference type="PANTHER" id="PTHR33495:SF2">
    <property type="entry name" value="ANTI-SIGMA FACTOR ANTAGONIST TM_1081-RELATED"/>
    <property type="match status" value="1"/>
</dbReference>
<dbReference type="EMBL" id="QGGW01000005">
    <property type="protein sequence ID" value="PWK60039.1"/>
    <property type="molecule type" value="Genomic_DNA"/>
</dbReference>
<gene>
    <name evidence="2" type="ORF">C7455_10522</name>
</gene>
<feature type="domain" description="STAS" evidence="1">
    <location>
        <begin position="18"/>
        <end position="110"/>
    </location>
</feature>
<protein>
    <submittedName>
        <fullName evidence="2">Anti-sigma B factor antagonist</fullName>
    </submittedName>
</protein>
<comment type="caution">
    <text evidence="2">The sequence shown here is derived from an EMBL/GenBank/DDBJ whole genome shotgun (WGS) entry which is preliminary data.</text>
</comment>
<evidence type="ECO:0000313" key="2">
    <source>
        <dbReference type="EMBL" id="PWK60039.1"/>
    </source>
</evidence>
<keyword evidence="3" id="KW-1185">Reference proteome</keyword>